<organism evidence="2 3">
    <name type="scientific">Pipistrellus kuhlii</name>
    <name type="common">Kuhl's pipistrelle</name>
    <dbReference type="NCBI Taxonomy" id="59472"/>
    <lineage>
        <taxon>Eukaryota</taxon>
        <taxon>Metazoa</taxon>
        <taxon>Chordata</taxon>
        <taxon>Craniata</taxon>
        <taxon>Vertebrata</taxon>
        <taxon>Euteleostomi</taxon>
        <taxon>Mammalia</taxon>
        <taxon>Eutheria</taxon>
        <taxon>Laurasiatheria</taxon>
        <taxon>Chiroptera</taxon>
        <taxon>Yangochiroptera</taxon>
        <taxon>Vespertilionidae</taxon>
        <taxon>Pipistrellus</taxon>
    </lineage>
</organism>
<protein>
    <submittedName>
        <fullName evidence="2">Uncharacterized protein</fullName>
    </submittedName>
</protein>
<dbReference type="Proteomes" id="UP000558488">
    <property type="component" value="Unassembled WGS sequence"/>
</dbReference>
<gene>
    <name evidence="2" type="ORF">mPipKuh1_009419</name>
</gene>
<dbReference type="EMBL" id="JACAGB010000003">
    <property type="protein sequence ID" value="KAF6374180.1"/>
    <property type="molecule type" value="Genomic_DNA"/>
</dbReference>
<keyword evidence="3" id="KW-1185">Reference proteome</keyword>
<accession>A0A7J7ZKD9</accession>
<keyword evidence="1" id="KW-0812">Transmembrane</keyword>
<keyword evidence="1" id="KW-1133">Transmembrane helix</keyword>
<name>A0A7J7ZKD9_PIPKU</name>
<comment type="caution">
    <text evidence="2">The sequence shown here is derived from an EMBL/GenBank/DDBJ whole genome shotgun (WGS) entry which is preliminary data.</text>
</comment>
<evidence type="ECO:0000313" key="2">
    <source>
        <dbReference type="EMBL" id="KAF6374180.1"/>
    </source>
</evidence>
<evidence type="ECO:0000313" key="3">
    <source>
        <dbReference type="Proteomes" id="UP000558488"/>
    </source>
</evidence>
<reference evidence="2 3" key="1">
    <citation type="journal article" date="2020" name="Nature">
        <title>Six reference-quality genomes reveal evolution of bat adaptations.</title>
        <authorList>
            <person name="Jebb D."/>
            <person name="Huang Z."/>
            <person name="Pippel M."/>
            <person name="Hughes G.M."/>
            <person name="Lavrichenko K."/>
            <person name="Devanna P."/>
            <person name="Winkler S."/>
            <person name="Jermiin L.S."/>
            <person name="Skirmuntt E.C."/>
            <person name="Katzourakis A."/>
            <person name="Burkitt-Gray L."/>
            <person name="Ray D.A."/>
            <person name="Sullivan K.A.M."/>
            <person name="Roscito J.G."/>
            <person name="Kirilenko B.M."/>
            <person name="Davalos L.M."/>
            <person name="Corthals A.P."/>
            <person name="Power M.L."/>
            <person name="Jones G."/>
            <person name="Ransome R.D."/>
            <person name="Dechmann D.K.N."/>
            <person name="Locatelli A.G."/>
            <person name="Puechmaille S.J."/>
            <person name="Fedrigo O."/>
            <person name="Jarvis E.D."/>
            <person name="Hiller M."/>
            <person name="Vernes S.C."/>
            <person name="Myers E.W."/>
            <person name="Teeling E.C."/>
        </authorList>
    </citation>
    <scope>NUCLEOTIDE SEQUENCE [LARGE SCALE GENOMIC DNA]</scope>
    <source>
        <strain evidence="2">MPipKuh1</strain>
        <tissue evidence="2">Flight muscle</tissue>
    </source>
</reference>
<sequence>MGEWAGDNRHRLHVMQARGGGRGGMSRRWHVPRAQITGDRGWVCKEQVPPGLDCFGQEVVNLSTMIGSSQDRRMDRIPMLAPMSQGVQLSARLECTFSNQNKTIMVHRAWLIFLIVRISFQYSIFLLLTPSLAAAQD</sequence>
<proteinExistence type="predicted"/>
<dbReference type="AlphaFoldDB" id="A0A7J7ZKD9"/>
<keyword evidence="1" id="KW-0472">Membrane</keyword>
<evidence type="ECO:0000256" key="1">
    <source>
        <dbReference type="SAM" id="Phobius"/>
    </source>
</evidence>
<feature type="transmembrane region" description="Helical" evidence="1">
    <location>
        <begin position="109"/>
        <end position="128"/>
    </location>
</feature>